<evidence type="ECO:0000313" key="6">
    <source>
        <dbReference type="Proteomes" id="UP000053815"/>
    </source>
</evidence>
<sequence length="421" mass="48252">MRAVCSICLDEIGSEPLVAVVNCGHVFDVECIQECLRTSLNCPICRKRIHSANMETSQWCRIFLSTEGDSHSKEFLKLKNDLARKETHIEKLETMLAKSVNQTESAERNCENLLKAYHESQAQIDVTNKELTDTKSAYLEEVQKASTYVEQIMDLTLAKNNYANELDDLRKKSDVMTRELQSQRDKCTAMAKKSNYEKEYAQLKKSFEEAIAKQNIINSKYTEIVISGTTNPDAVRARIQDLEKQLSDSKAKEDKLFADVKRLAKKKADIYDDRHRLFLENLKINNDKKRLIKENDQLRGKLGYTNEDVSESGEYTSNHASNDRDLQRQLEAAKKHISKLQEYKQNWIAENRTLQQDLKTSKEKIKILQGSLNNTTADKNALRRRLNETSRENQVHQGSTASGSTTSLSTVVSPEELMFIR</sequence>
<accession>A0A0C9M2A4</accession>
<evidence type="ECO:0000256" key="1">
    <source>
        <dbReference type="PROSITE-ProRule" id="PRU00175"/>
    </source>
</evidence>
<keyword evidence="1" id="KW-0862">Zinc</keyword>
<keyword evidence="1" id="KW-0863">Zinc-finger</keyword>
<keyword evidence="6" id="KW-1185">Reference proteome</keyword>
<dbReference type="InterPro" id="IPR001841">
    <property type="entry name" value="Znf_RING"/>
</dbReference>
<dbReference type="AlphaFoldDB" id="A0A0C9M2A4"/>
<feature type="domain" description="RING-type" evidence="4">
    <location>
        <begin position="5"/>
        <end position="46"/>
    </location>
</feature>
<dbReference type="SUPFAM" id="SSF57850">
    <property type="entry name" value="RING/U-box"/>
    <property type="match status" value="1"/>
</dbReference>
<dbReference type="InterPro" id="IPR013083">
    <property type="entry name" value="Znf_RING/FYVE/PHD"/>
</dbReference>
<protein>
    <recommendedName>
        <fullName evidence="4">RING-type domain-containing protein</fullName>
    </recommendedName>
</protein>
<dbReference type="SMART" id="SM00184">
    <property type="entry name" value="RING"/>
    <property type="match status" value="1"/>
</dbReference>
<feature type="compositionally biased region" description="Low complexity" evidence="3">
    <location>
        <begin position="398"/>
        <end position="409"/>
    </location>
</feature>
<proteinExistence type="predicted"/>
<evidence type="ECO:0000256" key="3">
    <source>
        <dbReference type="SAM" id="MobiDB-lite"/>
    </source>
</evidence>
<dbReference type="GO" id="GO:0008270">
    <property type="term" value="F:zinc ion binding"/>
    <property type="evidence" value="ECO:0007669"/>
    <property type="project" value="UniProtKB-KW"/>
</dbReference>
<dbReference type="OrthoDB" id="8062037at2759"/>
<feature type="region of interest" description="Disordered" evidence="3">
    <location>
        <begin position="388"/>
        <end position="409"/>
    </location>
</feature>
<dbReference type="Proteomes" id="UP000053815">
    <property type="component" value="Unassembled WGS sequence"/>
</dbReference>
<evidence type="ECO:0000256" key="2">
    <source>
        <dbReference type="SAM" id="Coils"/>
    </source>
</evidence>
<dbReference type="PROSITE" id="PS50089">
    <property type="entry name" value="ZF_RING_2"/>
    <property type="match status" value="1"/>
</dbReference>
<evidence type="ECO:0000313" key="5">
    <source>
        <dbReference type="EMBL" id="GAN02776.1"/>
    </source>
</evidence>
<organism evidence="5">
    <name type="scientific">Mucor ambiguus</name>
    <dbReference type="NCBI Taxonomy" id="91626"/>
    <lineage>
        <taxon>Eukaryota</taxon>
        <taxon>Fungi</taxon>
        <taxon>Fungi incertae sedis</taxon>
        <taxon>Mucoromycota</taxon>
        <taxon>Mucoromycotina</taxon>
        <taxon>Mucoromycetes</taxon>
        <taxon>Mucorales</taxon>
        <taxon>Mucorineae</taxon>
        <taxon>Mucoraceae</taxon>
        <taxon>Mucor</taxon>
    </lineage>
</organism>
<dbReference type="EMBL" id="DF836317">
    <property type="protein sequence ID" value="GAN02776.1"/>
    <property type="molecule type" value="Genomic_DNA"/>
</dbReference>
<feature type="coiled-coil region" evidence="2">
    <location>
        <begin position="239"/>
        <end position="301"/>
    </location>
</feature>
<keyword evidence="2" id="KW-0175">Coiled coil</keyword>
<dbReference type="Gene3D" id="3.30.40.10">
    <property type="entry name" value="Zinc/RING finger domain, C3HC4 (zinc finger)"/>
    <property type="match status" value="1"/>
</dbReference>
<gene>
    <name evidence="5" type="ORF">MAM1_0028d02223</name>
</gene>
<dbReference type="STRING" id="91626.A0A0C9M2A4"/>
<feature type="coiled-coil region" evidence="2">
    <location>
        <begin position="152"/>
        <end position="213"/>
    </location>
</feature>
<keyword evidence="1" id="KW-0479">Metal-binding</keyword>
<dbReference type="Pfam" id="PF13639">
    <property type="entry name" value="zf-RING_2"/>
    <property type="match status" value="1"/>
</dbReference>
<feature type="coiled-coil region" evidence="2">
    <location>
        <begin position="75"/>
        <end position="123"/>
    </location>
</feature>
<feature type="region of interest" description="Disordered" evidence="3">
    <location>
        <begin position="304"/>
        <end position="324"/>
    </location>
</feature>
<evidence type="ECO:0000259" key="4">
    <source>
        <dbReference type="PROSITE" id="PS50089"/>
    </source>
</evidence>
<reference evidence="5" key="1">
    <citation type="submission" date="2014-09" db="EMBL/GenBank/DDBJ databases">
        <title>Draft genome sequence of an oleaginous Mucoromycotina fungus Mucor ambiguus NBRC6742.</title>
        <authorList>
            <person name="Takeda I."/>
            <person name="Yamane N."/>
            <person name="Morita T."/>
            <person name="Tamano K."/>
            <person name="Machida M."/>
            <person name="Baker S."/>
            <person name="Koike H."/>
        </authorList>
    </citation>
    <scope>NUCLEOTIDE SEQUENCE</scope>
    <source>
        <strain evidence="5">NBRC 6742</strain>
    </source>
</reference>
<name>A0A0C9M2A4_9FUNG</name>